<dbReference type="InterPro" id="IPR036162">
    <property type="entry name" value="Resolvase-like_N_sf"/>
</dbReference>
<dbReference type="EMBL" id="DULP01000033">
    <property type="protein sequence ID" value="HHW32941.1"/>
    <property type="molecule type" value="Genomic_DNA"/>
</dbReference>
<gene>
    <name evidence="2" type="ORF">GXX24_02165</name>
</gene>
<proteinExistence type="predicted"/>
<reference evidence="2 3" key="1">
    <citation type="journal article" date="2020" name="Biotechnol. Biofuels">
        <title>New insights from the biogas microbiome by comprehensive genome-resolved metagenomics of nearly 1600 species originating from multiple anaerobic digesters.</title>
        <authorList>
            <person name="Campanaro S."/>
            <person name="Treu L."/>
            <person name="Rodriguez-R L.M."/>
            <person name="Kovalovszki A."/>
            <person name="Ziels R.M."/>
            <person name="Maus I."/>
            <person name="Zhu X."/>
            <person name="Kougias P.G."/>
            <person name="Basile A."/>
            <person name="Luo G."/>
            <person name="Schluter A."/>
            <person name="Konstantinidis K.T."/>
            <person name="Angelidaki I."/>
        </authorList>
    </citation>
    <scope>NUCLEOTIDE SEQUENCE [LARGE SCALE GENOMIC DNA]</scope>
    <source>
        <strain evidence="2">AS04akNAM_125</strain>
    </source>
</reference>
<feature type="domain" description="Resolvase/invertase-type recombinase catalytic" evidence="1">
    <location>
        <begin position="4"/>
        <end position="54"/>
    </location>
</feature>
<accession>A0A832QVJ6</accession>
<dbReference type="Pfam" id="PF00239">
    <property type="entry name" value="Resolvase"/>
    <property type="match status" value="1"/>
</dbReference>
<dbReference type="Gene3D" id="3.40.50.1390">
    <property type="entry name" value="Resolvase, N-terminal catalytic domain"/>
    <property type="match status" value="1"/>
</dbReference>
<dbReference type="GO" id="GO:0003677">
    <property type="term" value="F:DNA binding"/>
    <property type="evidence" value="ECO:0007669"/>
    <property type="project" value="InterPro"/>
</dbReference>
<evidence type="ECO:0000259" key="1">
    <source>
        <dbReference type="Pfam" id="PF00239"/>
    </source>
</evidence>
<dbReference type="GO" id="GO:0000150">
    <property type="term" value="F:DNA strand exchange activity"/>
    <property type="evidence" value="ECO:0007669"/>
    <property type="project" value="InterPro"/>
</dbReference>
<protein>
    <submittedName>
        <fullName evidence="2">Recombinase family protein</fullName>
    </submittedName>
</protein>
<dbReference type="Proteomes" id="UP000580830">
    <property type="component" value="Unassembled WGS sequence"/>
</dbReference>
<evidence type="ECO:0000313" key="3">
    <source>
        <dbReference type="Proteomes" id="UP000580830"/>
    </source>
</evidence>
<dbReference type="SUPFAM" id="SSF53041">
    <property type="entry name" value="Resolvase-like"/>
    <property type="match status" value="1"/>
</dbReference>
<dbReference type="InterPro" id="IPR006119">
    <property type="entry name" value="Resolv_N"/>
</dbReference>
<evidence type="ECO:0000313" key="2">
    <source>
        <dbReference type="EMBL" id="HHW32941.1"/>
    </source>
</evidence>
<sequence length="217" mass="24146">MPAAAFYARHSSDLQDPRSIDNQLNLCREYAARQGWTIVSCYHNEAVSGAHAVRSLVRWEPSTVLQKLCVNAVGGTLSAFQDGGFPFYHLHALEWLFVALYRVAIDAPERIAEAFHFLHVWTATTANAKIRGLAARIALSLHRSGVAISCCRAMRGTTSSSRISSRRGSRNSGSPRFARGWLPFGTSISLKRAVSPELERQVYRRRPHTARVSCCFI</sequence>
<comment type="caution">
    <text evidence="2">The sequence shown here is derived from an EMBL/GenBank/DDBJ whole genome shotgun (WGS) entry which is preliminary data.</text>
</comment>
<organism evidence="2 3">
    <name type="scientific">Paracoccus solventivorans</name>
    <dbReference type="NCBI Taxonomy" id="53463"/>
    <lineage>
        <taxon>Bacteria</taxon>
        <taxon>Pseudomonadati</taxon>
        <taxon>Pseudomonadota</taxon>
        <taxon>Alphaproteobacteria</taxon>
        <taxon>Rhodobacterales</taxon>
        <taxon>Paracoccaceae</taxon>
        <taxon>Paracoccus</taxon>
    </lineage>
</organism>
<dbReference type="AlphaFoldDB" id="A0A832QVJ6"/>
<name>A0A832QVJ6_9RHOB</name>